<dbReference type="AlphaFoldDB" id="A0A067CXX3"/>
<dbReference type="KEGG" id="spar:SPRG_03557"/>
<dbReference type="VEuPathDB" id="FungiDB:SPRG_03557"/>
<organism evidence="2 3">
    <name type="scientific">Saprolegnia parasitica (strain CBS 223.65)</name>
    <dbReference type="NCBI Taxonomy" id="695850"/>
    <lineage>
        <taxon>Eukaryota</taxon>
        <taxon>Sar</taxon>
        <taxon>Stramenopiles</taxon>
        <taxon>Oomycota</taxon>
        <taxon>Saprolegniomycetes</taxon>
        <taxon>Saprolegniales</taxon>
        <taxon>Saprolegniaceae</taxon>
        <taxon>Saprolegnia</taxon>
    </lineage>
</organism>
<evidence type="ECO:0000313" key="2">
    <source>
        <dbReference type="EMBL" id="KDO31637.1"/>
    </source>
</evidence>
<comment type="similarity">
    <text evidence="1">Belongs to the FAM136 family.</text>
</comment>
<dbReference type="RefSeq" id="XP_012197527.1">
    <property type="nucleotide sequence ID" value="XM_012342137.1"/>
</dbReference>
<evidence type="ECO:0008006" key="4">
    <source>
        <dbReference type="Google" id="ProtNLM"/>
    </source>
</evidence>
<reference evidence="2 3" key="1">
    <citation type="journal article" date="2013" name="PLoS Genet.">
        <title>Distinctive expansion of potential virulence genes in the genome of the oomycete fish pathogen Saprolegnia parasitica.</title>
        <authorList>
            <person name="Jiang R.H."/>
            <person name="de Bruijn I."/>
            <person name="Haas B.J."/>
            <person name="Belmonte R."/>
            <person name="Lobach L."/>
            <person name="Christie J."/>
            <person name="van den Ackerveken G."/>
            <person name="Bottin A."/>
            <person name="Bulone V."/>
            <person name="Diaz-Moreno S.M."/>
            <person name="Dumas B."/>
            <person name="Fan L."/>
            <person name="Gaulin E."/>
            <person name="Govers F."/>
            <person name="Grenville-Briggs L.J."/>
            <person name="Horner N.R."/>
            <person name="Levin J.Z."/>
            <person name="Mammella M."/>
            <person name="Meijer H.J."/>
            <person name="Morris P."/>
            <person name="Nusbaum C."/>
            <person name="Oome S."/>
            <person name="Phillips A.J."/>
            <person name="van Rooyen D."/>
            <person name="Rzeszutek E."/>
            <person name="Saraiva M."/>
            <person name="Secombes C.J."/>
            <person name="Seidl M.F."/>
            <person name="Snel B."/>
            <person name="Stassen J.H."/>
            <person name="Sykes S."/>
            <person name="Tripathy S."/>
            <person name="van den Berg H."/>
            <person name="Vega-Arreguin J.C."/>
            <person name="Wawra S."/>
            <person name="Young S.K."/>
            <person name="Zeng Q."/>
            <person name="Dieguez-Uribeondo J."/>
            <person name="Russ C."/>
            <person name="Tyler B.M."/>
            <person name="van West P."/>
        </authorList>
    </citation>
    <scope>NUCLEOTIDE SEQUENCE [LARGE SCALE GENOMIC DNA]</scope>
    <source>
        <strain evidence="2 3">CBS 223.65</strain>
    </source>
</reference>
<dbReference type="Proteomes" id="UP000030745">
    <property type="component" value="Unassembled WGS sequence"/>
</dbReference>
<evidence type="ECO:0000313" key="3">
    <source>
        <dbReference type="Proteomes" id="UP000030745"/>
    </source>
</evidence>
<dbReference type="PANTHER" id="PTHR21096">
    <property type="entry name" value="PROTEIN FAM136A"/>
    <property type="match status" value="1"/>
</dbReference>
<dbReference type="OMA" id="EMEGCVV"/>
<keyword evidence="3" id="KW-1185">Reference proteome</keyword>
<accession>A0A067CXX3</accession>
<dbReference type="GeneID" id="24126051"/>
<name>A0A067CXX3_SAPPC</name>
<proteinExistence type="inferred from homology"/>
<dbReference type="EMBL" id="KK583197">
    <property type="protein sequence ID" value="KDO31637.1"/>
    <property type="molecule type" value="Genomic_DNA"/>
</dbReference>
<sequence length="137" mass="15612">MAENDINRAVGDMMDKLERATFRPLQRKSYVCVVNCFDNKNCSAEQLQHCIDRCQAPMQQVQNYVSQEMQQFQSRLQRAARECQDKAQDDLPRNPTESQIAAAQASMDACVTGCVKNQIKLLPTLKKRIEETVATLE</sequence>
<protein>
    <recommendedName>
        <fullName evidence="4">Protein FAM136A</fullName>
    </recommendedName>
</protein>
<dbReference type="InterPro" id="IPR008560">
    <property type="entry name" value="DUF842_euk"/>
</dbReference>
<dbReference type="Pfam" id="PF05811">
    <property type="entry name" value="DUF842"/>
    <property type="match status" value="1"/>
</dbReference>
<dbReference type="OrthoDB" id="9975421at2759"/>
<gene>
    <name evidence="2" type="ORF">SPRG_03557</name>
</gene>
<evidence type="ECO:0000256" key="1">
    <source>
        <dbReference type="ARBA" id="ARBA00009952"/>
    </source>
</evidence>
<dbReference type="GO" id="GO:0005737">
    <property type="term" value="C:cytoplasm"/>
    <property type="evidence" value="ECO:0007669"/>
    <property type="project" value="TreeGrafter"/>
</dbReference>
<dbReference type="PANTHER" id="PTHR21096:SF0">
    <property type="entry name" value="PROTEIN FAM136A"/>
    <property type="match status" value="1"/>
</dbReference>